<reference evidence="1" key="1">
    <citation type="journal article" date="2021" name="Proc. Natl. Acad. Sci. U.S.A.">
        <title>A Catalog of Tens of Thousands of Viruses from Human Metagenomes Reveals Hidden Associations with Chronic Diseases.</title>
        <authorList>
            <person name="Tisza M.J."/>
            <person name="Buck C.B."/>
        </authorList>
    </citation>
    <scope>NUCLEOTIDE SEQUENCE</scope>
    <source>
        <strain evidence="1">CtrCN24</strain>
    </source>
</reference>
<protein>
    <submittedName>
        <fullName evidence="1">Uncharacterized protein</fullName>
    </submittedName>
</protein>
<name>A0A8S5SLD2_9CAUD</name>
<proteinExistence type="predicted"/>
<sequence>MNDVVKATIQSLIDELYIKWGCDPAYCVDDTIEGKKAKIDAYIIEWLKAHLDD</sequence>
<organism evidence="1">
    <name type="scientific">Siphoviridae sp. ctrCN24</name>
    <dbReference type="NCBI Taxonomy" id="2827953"/>
    <lineage>
        <taxon>Viruses</taxon>
        <taxon>Duplodnaviria</taxon>
        <taxon>Heunggongvirae</taxon>
        <taxon>Uroviricota</taxon>
        <taxon>Caudoviricetes</taxon>
    </lineage>
</organism>
<accession>A0A8S5SLD2</accession>
<dbReference type="EMBL" id="BK032616">
    <property type="protein sequence ID" value="DAF51479.1"/>
    <property type="molecule type" value="Genomic_DNA"/>
</dbReference>
<evidence type="ECO:0000313" key="1">
    <source>
        <dbReference type="EMBL" id="DAF51479.1"/>
    </source>
</evidence>